<dbReference type="InterPro" id="IPR058678">
    <property type="entry name" value="ARM_PUB"/>
</dbReference>
<dbReference type="AlphaFoldDB" id="A0A7I8I8S9"/>
<evidence type="ECO:0000256" key="3">
    <source>
        <dbReference type="SAM" id="MobiDB-lite"/>
    </source>
</evidence>
<dbReference type="Pfam" id="PF25598">
    <property type="entry name" value="ARM_PUB"/>
    <property type="match status" value="1"/>
</dbReference>
<dbReference type="GO" id="GO:0061630">
    <property type="term" value="F:ubiquitin protein ligase activity"/>
    <property type="evidence" value="ECO:0007669"/>
    <property type="project" value="UniProtKB-UniRule"/>
</dbReference>
<reference evidence="5 6" key="1">
    <citation type="submission" date="2019-12" db="EMBL/GenBank/DDBJ databases">
        <authorList>
            <person name="Scholz U."/>
            <person name="Mascher M."/>
            <person name="Fiebig A."/>
        </authorList>
    </citation>
    <scope>NUCLEOTIDE SEQUENCE</scope>
</reference>
<dbReference type="Gene3D" id="1.25.10.10">
    <property type="entry name" value="Leucine-rich Repeat Variant"/>
    <property type="match status" value="1"/>
</dbReference>
<dbReference type="EC" id="2.3.2.27" evidence="2"/>
<sequence>MRSYGITPLRGGWRAEPRSSIWRAPSGTGSWAAGRPPAAAGGAPRRREARPEGDDRGGDGGGGGRHPGGLHLPDLAGADGGSGDPLHRPDLRALQHPEMVLPRPPHLPHHHAGALGRRRHPNRTLRQLMHAWFSQRRHHRKKRSEDVHGRAADLLETLRRAKGRARVQFLKELHGLVSGHGGGAAQKAVADSGGIGFISSLLGPFTSHAVGSLAIAVLARLPLDYASRKNLLQPAKISLLADVLNEGSPETKLCCTRLLETLLQMDKQEEEEEEVVSSFSLLVGLLKMVKDKRSSPEGTSSGLRLLRFICCSHHQVRPVVVSVGAVPSLVERLPDLNRDCMESAWEILSALAEAPQGLQALRSCSQAVPNAVRVLMRVSEACTRHALSVLSAVCKSSPEECGSQAVEAGLAAKLLLVIQSDCSAPLKQRAAELLKLCSLNYTAALFISKCKLTRTIQ</sequence>
<evidence type="ECO:0000256" key="1">
    <source>
        <dbReference type="ARBA" id="ARBA00022786"/>
    </source>
</evidence>
<dbReference type="EMBL" id="LR743588">
    <property type="protein sequence ID" value="CAA2613657.1"/>
    <property type="molecule type" value="Genomic_DNA"/>
</dbReference>
<feature type="domain" description="U-box" evidence="4">
    <location>
        <begin position="154"/>
        <end position="457"/>
    </location>
</feature>
<keyword evidence="6" id="KW-1185">Reference proteome</keyword>
<comment type="function">
    <text evidence="2">Functions as an E3 ubiquitin ligase.</text>
</comment>
<evidence type="ECO:0000313" key="5">
    <source>
        <dbReference type="EMBL" id="CAA2613657.1"/>
    </source>
</evidence>
<dbReference type="Proteomes" id="UP001189122">
    <property type="component" value="Unassembled WGS sequence"/>
</dbReference>
<dbReference type="PANTHER" id="PTHR22849:SF142">
    <property type="entry name" value="U-BOX DOMAIN-CONTAINING PROTEIN 31"/>
    <property type="match status" value="1"/>
</dbReference>
<feature type="compositionally biased region" description="Low complexity" evidence="3">
    <location>
        <begin position="32"/>
        <end position="43"/>
    </location>
</feature>
<protein>
    <recommendedName>
        <fullName evidence="2 4">U-box domain-containing protein</fullName>
        <ecNumber evidence="2">2.3.2.27</ecNumber>
    </recommendedName>
    <alternativeName>
        <fullName evidence="2">RING-type E3 ubiquitin transferase PUB</fullName>
    </alternativeName>
</protein>
<dbReference type="GO" id="GO:0016567">
    <property type="term" value="P:protein ubiquitination"/>
    <property type="evidence" value="ECO:0007669"/>
    <property type="project" value="UniProtKB-UniRule"/>
</dbReference>
<dbReference type="InterPro" id="IPR045185">
    <property type="entry name" value="PUB22/23/24-like"/>
</dbReference>
<keyword evidence="1 2" id="KW-0833">Ubl conjugation pathway</keyword>
<evidence type="ECO:0000256" key="2">
    <source>
        <dbReference type="RuleBase" id="RU369093"/>
    </source>
</evidence>
<evidence type="ECO:0000259" key="4">
    <source>
        <dbReference type="Pfam" id="PF25598"/>
    </source>
</evidence>
<accession>A0A7I8I8S9</accession>
<dbReference type="EMBL" id="CACRZD030000001">
    <property type="protein sequence ID" value="CAA6653472.1"/>
    <property type="molecule type" value="Genomic_DNA"/>
</dbReference>
<comment type="pathway">
    <text evidence="2">Protein modification; protein ubiquitination.</text>
</comment>
<dbReference type="InterPro" id="IPR016024">
    <property type="entry name" value="ARM-type_fold"/>
</dbReference>
<dbReference type="InterPro" id="IPR011989">
    <property type="entry name" value="ARM-like"/>
</dbReference>
<proteinExistence type="predicted"/>
<feature type="region of interest" description="Disordered" evidence="3">
    <location>
        <begin position="1"/>
        <end position="90"/>
    </location>
</feature>
<feature type="compositionally biased region" description="Basic and acidic residues" evidence="3">
    <location>
        <begin position="45"/>
        <end position="58"/>
    </location>
</feature>
<evidence type="ECO:0000313" key="6">
    <source>
        <dbReference type="Proteomes" id="UP001189122"/>
    </source>
</evidence>
<dbReference type="SUPFAM" id="SSF48371">
    <property type="entry name" value="ARM repeat"/>
    <property type="match status" value="1"/>
</dbReference>
<comment type="catalytic activity">
    <reaction evidence="2">
        <text>S-ubiquitinyl-[E2 ubiquitin-conjugating enzyme]-L-cysteine + [acceptor protein]-L-lysine = [E2 ubiquitin-conjugating enzyme]-L-cysteine + N(6)-ubiquitinyl-[acceptor protein]-L-lysine.</text>
        <dbReference type="EC" id="2.3.2.27"/>
    </reaction>
</comment>
<keyword evidence="2" id="KW-0808">Transferase</keyword>
<organism evidence="5">
    <name type="scientific">Spirodela intermedia</name>
    <name type="common">Intermediate duckweed</name>
    <dbReference type="NCBI Taxonomy" id="51605"/>
    <lineage>
        <taxon>Eukaryota</taxon>
        <taxon>Viridiplantae</taxon>
        <taxon>Streptophyta</taxon>
        <taxon>Embryophyta</taxon>
        <taxon>Tracheophyta</taxon>
        <taxon>Spermatophyta</taxon>
        <taxon>Magnoliopsida</taxon>
        <taxon>Liliopsida</taxon>
        <taxon>Araceae</taxon>
        <taxon>Lemnoideae</taxon>
        <taxon>Spirodela</taxon>
    </lineage>
</organism>
<dbReference type="PANTHER" id="PTHR22849">
    <property type="entry name" value="WDSAM1 PROTEIN"/>
    <property type="match status" value="1"/>
</dbReference>
<name>A0A7I8I8S9_SPIIN</name>
<gene>
    <name evidence="5" type="ORF">SI7747_01000062</name>
</gene>